<accession>A0ABV1KES7</accession>
<evidence type="ECO:0000256" key="2">
    <source>
        <dbReference type="ARBA" id="ARBA00022741"/>
    </source>
</evidence>
<proteinExistence type="predicted"/>
<keyword evidence="3 5" id="KW-0067">ATP-binding</keyword>
<comment type="caution">
    <text evidence="5">The sequence shown here is derived from an EMBL/GenBank/DDBJ whole genome shotgun (WGS) entry which is preliminary data.</text>
</comment>
<evidence type="ECO:0000256" key="1">
    <source>
        <dbReference type="ARBA" id="ARBA00022448"/>
    </source>
</evidence>
<gene>
    <name evidence="5" type="ORF">WIS52_19515</name>
</gene>
<evidence type="ECO:0000313" key="6">
    <source>
        <dbReference type="Proteomes" id="UP001494902"/>
    </source>
</evidence>
<dbReference type="EMBL" id="JBEDNQ010000008">
    <property type="protein sequence ID" value="MEQ3552666.1"/>
    <property type="molecule type" value="Genomic_DNA"/>
</dbReference>
<dbReference type="PANTHER" id="PTHR45772:SF4">
    <property type="entry name" value="ABC TRANSPORTER ATP-BINDING PROTEIN"/>
    <property type="match status" value="1"/>
</dbReference>
<keyword evidence="2" id="KW-0547">Nucleotide-binding</keyword>
<evidence type="ECO:0000259" key="4">
    <source>
        <dbReference type="PROSITE" id="PS50893"/>
    </source>
</evidence>
<dbReference type="GO" id="GO:0005524">
    <property type="term" value="F:ATP binding"/>
    <property type="evidence" value="ECO:0007669"/>
    <property type="project" value="UniProtKB-KW"/>
</dbReference>
<dbReference type="PROSITE" id="PS50893">
    <property type="entry name" value="ABC_TRANSPORTER_2"/>
    <property type="match status" value="1"/>
</dbReference>
<feature type="domain" description="ABC transporter" evidence="4">
    <location>
        <begin position="12"/>
        <end position="239"/>
    </location>
</feature>
<evidence type="ECO:0000256" key="3">
    <source>
        <dbReference type="ARBA" id="ARBA00022840"/>
    </source>
</evidence>
<protein>
    <submittedName>
        <fullName evidence="5">ATP-binding cassette domain-containing protein</fullName>
    </submittedName>
</protein>
<dbReference type="InterPro" id="IPR027417">
    <property type="entry name" value="P-loop_NTPase"/>
</dbReference>
<organism evidence="5 6">
    <name type="scientific">Pseudonocardia nematodicida</name>
    <dbReference type="NCBI Taxonomy" id="1206997"/>
    <lineage>
        <taxon>Bacteria</taxon>
        <taxon>Bacillati</taxon>
        <taxon>Actinomycetota</taxon>
        <taxon>Actinomycetes</taxon>
        <taxon>Pseudonocardiales</taxon>
        <taxon>Pseudonocardiaceae</taxon>
        <taxon>Pseudonocardia</taxon>
    </lineage>
</organism>
<dbReference type="Pfam" id="PF12399">
    <property type="entry name" value="BCA_ABC_TP_C"/>
    <property type="match status" value="1"/>
</dbReference>
<dbReference type="InterPro" id="IPR032823">
    <property type="entry name" value="BCA_ABC_TP_C"/>
</dbReference>
<dbReference type="PANTHER" id="PTHR45772">
    <property type="entry name" value="CONSERVED COMPONENT OF ABC TRANSPORTER FOR NATURAL AMINO ACIDS-RELATED"/>
    <property type="match status" value="1"/>
</dbReference>
<dbReference type="Pfam" id="PF00005">
    <property type="entry name" value="ABC_tran"/>
    <property type="match status" value="1"/>
</dbReference>
<dbReference type="RefSeq" id="WP_349299738.1">
    <property type="nucleotide sequence ID" value="NZ_JBEDNQ010000008.1"/>
</dbReference>
<name>A0ABV1KES7_9PSEU</name>
<dbReference type="InterPro" id="IPR051120">
    <property type="entry name" value="ABC_AA/LPS_Transport"/>
</dbReference>
<dbReference type="SMART" id="SM00382">
    <property type="entry name" value="AAA"/>
    <property type="match status" value="1"/>
</dbReference>
<sequence>MSTTTTIAAPLLAAEDVEVRFGGLTALSGVSLQVPAGASVGLIGPNGAGKSTLINVLSGMAAPTAGRVLWRGSPPRQWRLGAATRLGVARTFQATRVFREFSVLENVRIAALHARRSVDPAEILDSLDLDHRHHTLAAELPFGEARRLGVALALATAPEVLLLDEPGAGLTGRDLDALGAAIRGICAGGVAVLLVDHNMRFVMGAVDRVVVLEGGRVIADDTPAVVQADERVRGAYLGRRSGDAGS</sequence>
<dbReference type="SUPFAM" id="SSF52540">
    <property type="entry name" value="P-loop containing nucleoside triphosphate hydrolases"/>
    <property type="match status" value="1"/>
</dbReference>
<dbReference type="InterPro" id="IPR003593">
    <property type="entry name" value="AAA+_ATPase"/>
</dbReference>
<keyword evidence="6" id="KW-1185">Reference proteome</keyword>
<evidence type="ECO:0000313" key="5">
    <source>
        <dbReference type="EMBL" id="MEQ3552666.1"/>
    </source>
</evidence>
<keyword evidence="1" id="KW-0813">Transport</keyword>
<dbReference type="InterPro" id="IPR003439">
    <property type="entry name" value="ABC_transporter-like_ATP-bd"/>
</dbReference>
<dbReference type="Gene3D" id="3.40.50.300">
    <property type="entry name" value="P-loop containing nucleotide triphosphate hydrolases"/>
    <property type="match status" value="1"/>
</dbReference>
<reference evidence="5 6" key="1">
    <citation type="submission" date="2024-03" db="EMBL/GenBank/DDBJ databases">
        <title>Draft genome sequence of Pseudonocardia nematodicida JCM 31783.</title>
        <authorList>
            <person name="Butdee W."/>
            <person name="Duangmal K."/>
        </authorList>
    </citation>
    <scope>NUCLEOTIDE SEQUENCE [LARGE SCALE GENOMIC DNA]</scope>
    <source>
        <strain evidence="5 6">JCM 31783</strain>
    </source>
</reference>
<dbReference type="Proteomes" id="UP001494902">
    <property type="component" value="Unassembled WGS sequence"/>
</dbReference>